<dbReference type="InterPro" id="IPR014756">
    <property type="entry name" value="Ig_E-set"/>
</dbReference>
<evidence type="ECO:0008006" key="4">
    <source>
        <dbReference type="Google" id="ProtNLM"/>
    </source>
</evidence>
<protein>
    <recommendedName>
        <fullName evidence="4">Arrestin C-terminal-like domain-containing protein</fullName>
    </recommendedName>
</protein>
<gene>
    <name evidence="2" type="ORF">QYM36_005235</name>
</gene>
<dbReference type="SUPFAM" id="SSF81296">
    <property type="entry name" value="E set domains"/>
    <property type="match status" value="2"/>
</dbReference>
<dbReference type="PANTHER" id="PTHR11792">
    <property type="entry name" value="ARRESTIN"/>
    <property type="match status" value="1"/>
</dbReference>
<dbReference type="InterPro" id="IPR014752">
    <property type="entry name" value="Arrestin-like_C"/>
</dbReference>
<organism evidence="2 3">
    <name type="scientific">Artemia franciscana</name>
    <name type="common">Brine shrimp</name>
    <name type="synonym">Artemia sanfranciscana</name>
    <dbReference type="NCBI Taxonomy" id="6661"/>
    <lineage>
        <taxon>Eukaryota</taxon>
        <taxon>Metazoa</taxon>
        <taxon>Ecdysozoa</taxon>
        <taxon>Arthropoda</taxon>
        <taxon>Crustacea</taxon>
        <taxon>Branchiopoda</taxon>
        <taxon>Anostraca</taxon>
        <taxon>Artemiidae</taxon>
        <taxon>Artemia</taxon>
    </lineage>
</organism>
<keyword evidence="3" id="KW-1185">Reference proteome</keyword>
<evidence type="ECO:0000313" key="3">
    <source>
        <dbReference type="Proteomes" id="UP001187531"/>
    </source>
</evidence>
<feature type="non-terminal residue" evidence="2">
    <location>
        <position position="268"/>
    </location>
</feature>
<dbReference type="PANTHER" id="PTHR11792:SF16">
    <property type="entry name" value="PHOSRESTIN-2"/>
    <property type="match status" value="1"/>
</dbReference>
<dbReference type="AlphaFoldDB" id="A0AA88LB08"/>
<dbReference type="EMBL" id="JAVRJZ010000008">
    <property type="protein sequence ID" value="KAK2719684.1"/>
    <property type="molecule type" value="Genomic_DNA"/>
</dbReference>
<dbReference type="InterPro" id="IPR014753">
    <property type="entry name" value="Arrestin_N"/>
</dbReference>
<accession>A0AA88LB08</accession>
<dbReference type="GO" id="GO:0001664">
    <property type="term" value="F:G protein-coupled receptor binding"/>
    <property type="evidence" value="ECO:0007669"/>
    <property type="project" value="TreeGrafter"/>
</dbReference>
<dbReference type="Proteomes" id="UP001187531">
    <property type="component" value="Unassembled WGS sequence"/>
</dbReference>
<dbReference type="GO" id="GO:0007165">
    <property type="term" value="P:signal transduction"/>
    <property type="evidence" value="ECO:0007669"/>
    <property type="project" value="InterPro"/>
</dbReference>
<name>A0AA88LB08_ARTSF</name>
<dbReference type="Gene3D" id="2.60.40.640">
    <property type="match status" value="1"/>
</dbReference>
<dbReference type="GO" id="GO:0005737">
    <property type="term" value="C:cytoplasm"/>
    <property type="evidence" value="ECO:0007669"/>
    <property type="project" value="TreeGrafter"/>
</dbReference>
<dbReference type="InterPro" id="IPR000698">
    <property type="entry name" value="Arrestin"/>
</dbReference>
<dbReference type="GO" id="GO:0002031">
    <property type="term" value="P:G protein-coupled receptor internalization"/>
    <property type="evidence" value="ECO:0007669"/>
    <property type="project" value="TreeGrafter"/>
</dbReference>
<sequence>MSLQNQIQPELLLLTFADGIAVVPPGACFSRRLFVQVLLHFRYAAEAEEFTKYSFKKTVVLHSEELHPKEELPDGENLNKWQQSVIRRIGSVPGICPFKIELPVGTPPSLQVQQANGVQGEPCGLTYELLSYLGTDASVEPEARSSVRMSFRVLQAPPPSPTAVLKGLWADEEMPVGPPATCVSRQFLLTPGRVQIEMNLDKPALRSGERLIMSVAISNTTNKTVKKIKCKLLQCSEMSFASGKRRVPIATLTTQEGCPILPGSSLQR</sequence>
<evidence type="ECO:0000313" key="2">
    <source>
        <dbReference type="EMBL" id="KAK2719684.1"/>
    </source>
</evidence>
<comment type="similarity">
    <text evidence="1">Belongs to the arrestin family.</text>
</comment>
<comment type="caution">
    <text evidence="2">The sequence shown here is derived from an EMBL/GenBank/DDBJ whole genome shotgun (WGS) entry which is preliminary data.</text>
</comment>
<dbReference type="Gene3D" id="2.60.40.840">
    <property type="match status" value="1"/>
</dbReference>
<evidence type="ECO:0000256" key="1">
    <source>
        <dbReference type="ARBA" id="ARBA00005298"/>
    </source>
</evidence>
<proteinExistence type="inferred from homology"/>
<reference evidence="2" key="1">
    <citation type="submission" date="2023-07" db="EMBL/GenBank/DDBJ databases">
        <title>Chromosome-level genome assembly of Artemia franciscana.</title>
        <authorList>
            <person name="Jo E."/>
        </authorList>
    </citation>
    <scope>NUCLEOTIDE SEQUENCE</scope>
    <source>
        <tissue evidence="2">Whole body</tissue>
    </source>
</reference>